<evidence type="ECO:0000313" key="1">
    <source>
        <dbReference type="EMBL" id="CEG17943.1"/>
    </source>
</evidence>
<dbReference type="EMBL" id="CCXZ01000172">
    <property type="protein sequence ID" value="CEG17943.1"/>
    <property type="molecule type" value="Genomic_DNA"/>
</dbReference>
<proteinExistence type="predicted"/>
<comment type="caution">
    <text evidence="1">The sequence shown here is derived from an EMBL/GenBank/DDBJ whole genome shotgun (WGS) entry which is preliminary data.</text>
</comment>
<protein>
    <submittedName>
        <fullName evidence="1">Uncharacterized protein</fullName>
    </submittedName>
</protein>
<keyword evidence="2" id="KW-1185">Reference proteome</keyword>
<sequence>MRPLTVGHVIACYLDVELKFVRSPLHDFARNTANTFFVIPERVALLEKPASTAMFENMQLAVLSRAAAVHAQKPDISKSAANHT</sequence>
<accession>A0A0U5FHJ3</accession>
<name>A0A0U5FHJ3_XANCI</name>
<gene>
    <name evidence="1" type="ORF">XAC3562_750007</name>
</gene>
<dbReference type="AlphaFoldDB" id="A0A0U5FHJ3"/>
<reference evidence="1 2" key="1">
    <citation type="submission" date="2014-09" db="EMBL/GenBank/DDBJ databases">
        <authorList>
            <person name="Regsiter A."/>
        </authorList>
    </citation>
    <scope>NUCLEOTIDE SEQUENCE [LARGE SCALE GENOMIC DNA]</scope>
</reference>
<organism evidence="1 2">
    <name type="scientific">Xanthomonas citri pv. citri</name>
    <dbReference type="NCBI Taxonomy" id="611301"/>
    <lineage>
        <taxon>Bacteria</taxon>
        <taxon>Pseudomonadati</taxon>
        <taxon>Pseudomonadota</taxon>
        <taxon>Gammaproteobacteria</taxon>
        <taxon>Lysobacterales</taxon>
        <taxon>Lysobacteraceae</taxon>
        <taxon>Xanthomonas</taxon>
    </lineage>
</organism>
<dbReference type="Proteomes" id="UP000052230">
    <property type="component" value="Unassembled WGS sequence"/>
</dbReference>
<evidence type="ECO:0000313" key="2">
    <source>
        <dbReference type="Proteomes" id="UP000052230"/>
    </source>
</evidence>